<evidence type="ECO:0000259" key="1">
    <source>
        <dbReference type="Pfam" id="PF22969"/>
    </source>
</evidence>
<dbReference type="InterPro" id="IPR055097">
    <property type="entry name" value="Ig_NUP210_2nd"/>
</dbReference>
<keyword evidence="3" id="KW-1185">Reference proteome</keyword>
<name>A0A812JED9_9DINO</name>
<gene>
    <name evidence="2" type="primary">Nup210l</name>
    <name evidence="2" type="ORF">SNAT2548_LOCUS6215</name>
</gene>
<feature type="domain" description="NUP210 Ig-like" evidence="1">
    <location>
        <begin position="101"/>
        <end position="190"/>
    </location>
</feature>
<comment type="caution">
    <text evidence="2">The sequence shown here is derived from an EMBL/GenBank/DDBJ whole genome shotgun (WGS) entry which is preliminary data.</text>
</comment>
<evidence type="ECO:0000313" key="2">
    <source>
        <dbReference type="EMBL" id="CAE7203349.1"/>
    </source>
</evidence>
<sequence length="2187" mass="236055">MRRQKLPARRHAFMQGVSSWYKMIQAQPLGMAEAWHVMSILRSHVVVHLFGQPVAIIRSVADRVDNVEKILVLAQDIHETGIELRCEVYIANIHRIEVETSVRRINVDDVETLGVKAYDRQGNVFSSLEGLAFRWHIGDAAVLQRPKLVDSAFKLSPVRRALVEAGADPDMVLLRGVATGRTTVGANLTVVGLKHAVNVISPDVPLTVLENIVVLPSLLRAPPMAHLQLELKILRGPRRPLEEFPSVPLPVPHFSWQTQAVEGMSDPASSVPGLEVLYVQPQLGRVVTQRIGSGRVLAVDSRIENNSAASIVHVSDPASLRFSTEPLWRGPGRPIEGRVSGWLGTLEGGWEDAELQVARSDAAGVSSAEPQLHLVQGRTYALKLELLDNHSRPMQIPLNLRAHARCVEAEGAPLLQLLHQASNSAVIIFRAVELGEGSIVIEELTLQADSEDQARGLKTLALKLRAKQGFHVAPELRPLVPISGPMLLPRWHSYLLQVSGGSGQQAFTLTQLHPTGVASVSPEGRVQAFGQLGNAELRVSDMRNPDNNFTLPVLVRRAGHLRLLPRYLQIRLPPGPPVEEVVRVQARPEEGDDADLCKLLRNLSFWNCSALFPTDQLVPEVSNKTVASVLATSSGDFATCAVLRLRPRAPGRFQLVASAQEADAPRSLTSTSLPFEVYKPLEWRLLRLSGLASPAEVLAAAESNETAPLVVAPCSSISLRIAEGPLGLTVPGRETWNLTAGPHISVQRLTPRSFQVTCTQVMPGPVRLIGEVWHAPVDSAHGEIFVDRVMLWLRCSVPARVQATAELDDVDILSVADAQKDRGNVLGVQRGRDTAFRARFTDAFGRTILNASEYWLRWSLLPTGKDVLSVPFQKAWLSASKEDLSMASLVVPGDATVGATARLKLEVSLPPSSLCASAATLAALPLPSDDLGVVVARKLELRWPGHPEKPRFAMFKNLSIVLEAGFGTGRAHLEVPEEMFEVVEASEICGHADVQPCIPALWIGSPCNVTKAAVQRWFLKPLAQGSAFVRLWDPDLLGAQPQQLEITVRAAKQLELGLLGQDAQAEVTVVRGVLWQLRVDIRDAEGEALGMVNWAALELKLRSSDPGAFEVRESTTRCGQHECICHTPGIYRLSAEMQDFPSGTIYSRVLHVHCLPEFDVVLKDIVVMPGQAFELTFTGGPPRSDERTTFRFTSSDSAVASIDEGDGLVIARSPGSAELSVQLLERNTRREIARAGAYVTVGVPWNASIGAVDSLSGHREGEGDEGILRLGTLEPLRLRARLWSGALELTPVLLAMASSEAAPSFSAEISRTVYRAAQEMRKPVVEAVEAASAAAQRLAMEEGLTGRDSAGAGAALGLRCHFRWTSDSSVVLEPVGFGALAVDVRIPPAVPSTAGQQEVDVMVQITCPLGSGDEQLHLQAKRLLPVVQPLALLAPSTGLWAVVDNVDTASLLVPPHARLFLHFNLPRSQLKVDVGQDRIIQLLETGEVVELETGSEEGQSALRVQAVDSQLRMPPMQVSVFVRKVFAARLDAVPSRLPLGATALCPFFLVDAAGQTMTLPSNFQVEVLSSHPVLMAEVHRSSRGTSIYLRPLSEGCTLLSAAARVPDGRQLPSDVAELCVVRGALVGQGPLLLQPGARLNLDAEELRAAGGAAGRAPLAFSLRIAEIDASRPLEEAAGQLAEQVATALAAGLPEAFGASRTPETEYRNIETLKKTLQVRMLRARWSVKQEAGETLLGAEVDLEVSARDLAKAAGRSAELGLRDLAEVLWASQEDAPYNTSLRMLRLLDFGWGVRATGAEVPAASTRCGGCCVKLNCRSCCEASTVCGLQSAEAIAGWHSLQPHVVQVEGPRVAGLAREPGVATLRYCDGIVTADIQVTVAHAGRLVVHSAPEGGPSPILAARKIFSNEANSEPIQVKFLAFQDGPSQLENQFLSGPFLVQNFRLQCEPTQAAMLEFFTFQALGDACVLTAREPSATALQRLAPTRLGLAASLPGNVGGGAVLEWVFTPQFRILQAGQIVEDGEVCSTLSTSSPQSTVTIWTGGHAIQADLAPIRNPRRGNISIQVRQSYQEPLVALHLFWHGAVEWGSVEEVQLTVWCPATTQANNFRVRIEPTKKVECLQADDRSTFELCLLILAIAAILWLLARSCFRPSPAEGHGAFQSVSAGPVFSGDPWAGPRAVSPFQALG</sequence>
<dbReference type="OrthoDB" id="361283at2759"/>
<reference evidence="2" key="1">
    <citation type="submission" date="2021-02" db="EMBL/GenBank/DDBJ databases">
        <authorList>
            <person name="Dougan E. K."/>
            <person name="Rhodes N."/>
            <person name="Thang M."/>
            <person name="Chan C."/>
        </authorList>
    </citation>
    <scope>NUCLEOTIDE SEQUENCE</scope>
</reference>
<accession>A0A812JED9</accession>
<proteinExistence type="predicted"/>
<dbReference type="Proteomes" id="UP000604046">
    <property type="component" value="Unassembled WGS sequence"/>
</dbReference>
<dbReference type="InterPro" id="IPR045197">
    <property type="entry name" value="NUP210-like"/>
</dbReference>
<dbReference type="PANTHER" id="PTHR23019">
    <property type="entry name" value="NUCLEAR PORE MEMBRANE GLYCOPROTEIN GP210-RELATED"/>
    <property type="match status" value="1"/>
</dbReference>
<evidence type="ECO:0000313" key="3">
    <source>
        <dbReference type="Proteomes" id="UP000604046"/>
    </source>
</evidence>
<dbReference type="EMBL" id="CAJNDS010000408">
    <property type="protein sequence ID" value="CAE7203349.1"/>
    <property type="molecule type" value="Genomic_DNA"/>
</dbReference>
<organism evidence="2 3">
    <name type="scientific">Symbiodinium natans</name>
    <dbReference type="NCBI Taxonomy" id="878477"/>
    <lineage>
        <taxon>Eukaryota</taxon>
        <taxon>Sar</taxon>
        <taxon>Alveolata</taxon>
        <taxon>Dinophyceae</taxon>
        <taxon>Suessiales</taxon>
        <taxon>Symbiodiniaceae</taxon>
        <taxon>Symbiodinium</taxon>
    </lineage>
</organism>
<dbReference type="PANTHER" id="PTHR23019:SF0">
    <property type="entry name" value="NUCLEAR PORE MEMBRANE GLYCOPROTEIN 210"/>
    <property type="match status" value="1"/>
</dbReference>
<protein>
    <submittedName>
        <fullName evidence="2">Nup210l protein</fullName>
    </submittedName>
</protein>
<dbReference type="Pfam" id="PF22969">
    <property type="entry name" value="Ig_NUP210_2nd"/>
    <property type="match status" value="1"/>
</dbReference>